<proteinExistence type="predicted"/>
<sequence>MTDKATFDKENVFGQGQPNDAFAQYFDGQSFLNPLVGKDSPLFLANVTFEPGCRNHWHVHNADKGGGQILICTAGQGWYQEEGKEAVSLEPGKVIVIPANTKHWHGAKKDSWFSHISVEVPGENTSNTWLEAVSDDDYNAL</sequence>
<gene>
    <name evidence="2" type="ORF">BN963_SGAL_01199</name>
    <name evidence="3" type="ORF">E7156_04325</name>
</gene>
<reference evidence="2 4" key="2">
    <citation type="submission" date="2014-05" db="EMBL/GenBank/DDBJ databases">
        <title>Genome sequence of Streptococcus gallolyticus.</title>
        <authorList>
            <person name="Del Campo R."/>
        </authorList>
    </citation>
    <scope>NUCLEOTIDE SEQUENCE [LARGE SCALE GENOMIC DNA]</scope>
    <source>
        <strain evidence="2 4">LMG17956</strain>
    </source>
</reference>
<dbReference type="InterPro" id="IPR013096">
    <property type="entry name" value="Cupin_2"/>
</dbReference>
<dbReference type="RefSeq" id="WP_039694081.1">
    <property type="nucleotide sequence ID" value="NZ_JANILH010000010.1"/>
</dbReference>
<dbReference type="EMBL" id="CCBC010000147">
    <property type="protein sequence ID" value="CDO18004.1"/>
    <property type="molecule type" value="Genomic_DNA"/>
</dbReference>
<dbReference type="CDD" id="cd02233">
    <property type="entry name" value="cupin_HNL-like"/>
    <property type="match status" value="1"/>
</dbReference>
<reference evidence="3" key="3">
    <citation type="submission" date="2019-04" db="EMBL/GenBank/DDBJ databases">
        <title>Evolution of Biomass-Degrading Anaerobic Consortia Revealed by Metagenomics.</title>
        <authorList>
            <person name="Peng X."/>
        </authorList>
    </citation>
    <scope>NUCLEOTIDE SEQUENCE</scope>
    <source>
        <strain evidence="3">SIG195</strain>
    </source>
</reference>
<dbReference type="AlphaFoldDB" id="A0A060RH16"/>
<dbReference type="EMBL" id="SVAF01000008">
    <property type="protein sequence ID" value="MBE6164528.1"/>
    <property type="molecule type" value="Genomic_DNA"/>
</dbReference>
<evidence type="ECO:0000313" key="3">
    <source>
        <dbReference type="EMBL" id="MBE6164528.1"/>
    </source>
</evidence>
<evidence type="ECO:0000259" key="1">
    <source>
        <dbReference type="Pfam" id="PF07883"/>
    </source>
</evidence>
<dbReference type="Proteomes" id="UP000700800">
    <property type="component" value="Unassembled WGS sequence"/>
</dbReference>
<dbReference type="PANTHER" id="PTHR43698">
    <property type="entry name" value="RIBD C-TERMINAL DOMAIN CONTAINING PROTEIN"/>
    <property type="match status" value="1"/>
</dbReference>
<comment type="caution">
    <text evidence="2">The sequence shown here is derived from an EMBL/GenBank/DDBJ whole genome shotgun (WGS) entry which is preliminary data.</text>
</comment>
<dbReference type="Gene3D" id="2.60.120.10">
    <property type="entry name" value="Jelly Rolls"/>
    <property type="match status" value="1"/>
</dbReference>
<feature type="domain" description="Cupin type-2" evidence="1">
    <location>
        <begin position="47"/>
        <end position="110"/>
    </location>
</feature>
<evidence type="ECO:0000313" key="4">
    <source>
        <dbReference type="Proteomes" id="UP000027584"/>
    </source>
</evidence>
<dbReference type="InterPro" id="IPR047263">
    <property type="entry name" value="HNL-like_cupin"/>
</dbReference>
<dbReference type="Pfam" id="PF07883">
    <property type="entry name" value="Cupin_2"/>
    <property type="match status" value="1"/>
</dbReference>
<dbReference type="PANTHER" id="PTHR43698:SF1">
    <property type="entry name" value="BLL4564 PROTEIN"/>
    <property type="match status" value="1"/>
</dbReference>
<reference evidence="2 4" key="1">
    <citation type="submission" date="2014-02" db="EMBL/GenBank/DDBJ databases">
        <authorList>
            <person name="Manrique M."/>
        </authorList>
    </citation>
    <scope>NUCLEOTIDE SEQUENCE [LARGE SCALE GENOMIC DNA]</scope>
    <source>
        <strain evidence="2 4">LMG17956</strain>
    </source>
</reference>
<name>A0A060RH16_9STRE</name>
<evidence type="ECO:0000313" key="2">
    <source>
        <dbReference type="EMBL" id="CDO18004.1"/>
    </source>
</evidence>
<dbReference type="Proteomes" id="UP000027584">
    <property type="component" value="Unassembled WGS sequence"/>
</dbReference>
<dbReference type="InterPro" id="IPR011051">
    <property type="entry name" value="RmlC_Cupin_sf"/>
</dbReference>
<dbReference type="SUPFAM" id="SSF51182">
    <property type="entry name" value="RmlC-like cupins"/>
    <property type="match status" value="1"/>
</dbReference>
<protein>
    <submittedName>
        <fullName evidence="3">Cupin domain-containing protein</fullName>
    </submittedName>
</protein>
<accession>A0A060RH16</accession>
<dbReference type="InterPro" id="IPR014710">
    <property type="entry name" value="RmlC-like_jellyroll"/>
</dbReference>
<organism evidence="2 4">
    <name type="scientific">Streptococcus gallolyticus</name>
    <dbReference type="NCBI Taxonomy" id="315405"/>
    <lineage>
        <taxon>Bacteria</taxon>
        <taxon>Bacillati</taxon>
        <taxon>Bacillota</taxon>
        <taxon>Bacilli</taxon>
        <taxon>Lactobacillales</taxon>
        <taxon>Streptococcaceae</taxon>
        <taxon>Streptococcus</taxon>
    </lineage>
</organism>